<keyword evidence="3 13" id="KW-0575">Peroxidase</keyword>
<protein>
    <recommendedName>
        <fullName evidence="13">Peroxidase</fullName>
        <ecNumber evidence="13">1.11.1.-</ecNumber>
    </recommendedName>
</protein>
<feature type="binding site" evidence="12">
    <location>
        <position position="60"/>
    </location>
    <ligand>
        <name>Ca(2+)</name>
        <dbReference type="ChEBI" id="CHEBI:29108"/>
        <label>1</label>
    </ligand>
</feature>
<evidence type="ECO:0000259" key="15">
    <source>
        <dbReference type="Pfam" id="PF11895"/>
    </source>
</evidence>
<dbReference type="PANTHER" id="PTHR31356">
    <property type="entry name" value="THYLAKOID LUMENAL 29 KDA PROTEIN, CHLOROPLASTIC-RELATED"/>
    <property type="match status" value="1"/>
</dbReference>
<keyword evidence="17" id="KW-1185">Reference proteome</keyword>
<dbReference type="AlphaFoldDB" id="A0AAD7DHL3"/>
<dbReference type="Gene3D" id="1.10.420.10">
    <property type="entry name" value="Peroxidase, domain 2"/>
    <property type="match status" value="1"/>
</dbReference>
<keyword evidence="4 12" id="KW-0349">Heme</keyword>
<dbReference type="GO" id="GO:0000302">
    <property type="term" value="P:response to reactive oxygen species"/>
    <property type="evidence" value="ECO:0007669"/>
    <property type="project" value="TreeGrafter"/>
</dbReference>
<evidence type="ECO:0000256" key="5">
    <source>
        <dbReference type="ARBA" id="ARBA00022723"/>
    </source>
</evidence>
<keyword evidence="5 12" id="KW-0479">Metal-binding</keyword>
<evidence type="ECO:0000256" key="13">
    <source>
        <dbReference type="RuleBase" id="RU363051"/>
    </source>
</evidence>
<feature type="binding site" evidence="12">
    <location>
        <position position="161"/>
    </location>
    <ligand>
        <name>Ca(2+)</name>
        <dbReference type="ChEBI" id="CHEBI:29108"/>
        <label>2</label>
    </ligand>
</feature>
<comment type="cofactor">
    <cofactor evidence="12">
        <name>heme b</name>
        <dbReference type="ChEBI" id="CHEBI:60344"/>
    </cofactor>
    <text evidence="12">Binds 1 heme b (iron(II)-protoporphyrin IX) group per subunit.</text>
</comment>
<evidence type="ECO:0000256" key="3">
    <source>
        <dbReference type="ARBA" id="ARBA00022559"/>
    </source>
</evidence>
<dbReference type="GO" id="GO:0004601">
    <property type="term" value="F:peroxidase activity"/>
    <property type="evidence" value="ECO:0007669"/>
    <property type="project" value="UniProtKB-KW"/>
</dbReference>
<dbReference type="Proteomes" id="UP001221757">
    <property type="component" value="Unassembled WGS sequence"/>
</dbReference>
<dbReference type="GO" id="GO:0034599">
    <property type="term" value="P:cellular response to oxidative stress"/>
    <property type="evidence" value="ECO:0007669"/>
    <property type="project" value="InterPro"/>
</dbReference>
<dbReference type="Pfam" id="PF11895">
    <property type="entry name" value="Peroxidase_ext"/>
    <property type="match status" value="1"/>
</dbReference>
<dbReference type="GO" id="GO:0042744">
    <property type="term" value="P:hydrogen peroxide catabolic process"/>
    <property type="evidence" value="ECO:0007669"/>
    <property type="project" value="UniProtKB-KW"/>
</dbReference>
<keyword evidence="11" id="KW-0376">Hydrogen peroxide</keyword>
<proteinExistence type="inferred from homology"/>
<evidence type="ECO:0000256" key="6">
    <source>
        <dbReference type="ARBA" id="ARBA00022729"/>
    </source>
</evidence>
<evidence type="ECO:0000256" key="11">
    <source>
        <dbReference type="ARBA" id="ARBA00023324"/>
    </source>
</evidence>
<dbReference type="PANTHER" id="PTHR31356:SF66">
    <property type="entry name" value="CATALASE-PEROXIDASE"/>
    <property type="match status" value="1"/>
</dbReference>
<dbReference type="InterPro" id="IPR044831">
    <property type="entry name" value="Ccp1-like"/>
</dbReference>
<reference evidence="16" key="1">
    <citation type="submission" date="2023-03" db="EMBL/GenBank/DDBJ databases">
        <title>Massive genome expansion in bonnet fungi (Mycena s.s.) driven by repeated elements and novel gene families across ecological guilds.</title>
        <authorList>
            <consortium name="Lawrence Berkeley National Laboratory"/>
            <person name="Harder C.B."/>
            <person name="Miyauchi S."/>
            <person name="Viragh M."/>
            <person name="Kuo A."/>
            <person name="Thoen E."/>
            <person name="Andreopoulos B."/>
            <person name="Lu D."/>
            <person name="Skrede I."/>
            <person name="Drula E."/>
            <person name="Henrissat B."/>
            <person name="Morin E."/>
            <person name="Kohler A."/>
            <person name="Barry K."/>
            <person name="LaButti K."/>
            <person name="Morin E."/>
            <person name="Salamov A."/>
            <person name="Lipzen A."/>
            <person name="Mereny Z."/>
            <person name="Hegedus B."/>
            <person name="Baldrian P."/>
            <person name="Stursova M."/>
            <person name="Weitz H."/>
            <person name="Taylor A."/>
            <person name="Grigoriev I.V."/>
            <person name="Nagy L.G."/>
            <person name="Martin F."/>
            <person name="Kauserud H."/>
        </authorList>
    </citation>
    <scope>NUCLEOTIDE SEQUENCE</scope>
    <source>
        <strain evidence="16">CBHHK067</strain>
    </source>
</reference>
<dbReference type="EC" id="1.11.1.-" evidence="13"/>
<sequence length="269" mass="28439">MRGVYHSRTDLARASVRLAFHDAGMLNAGDFQGILNQFKAGPFSLVAQAAGRPNGAADGSLLTDPDEVLRPENNGLGKIVAALQSLPVKFNVSPGDVLHLAGTLSVFACPGGPVIKTPVPILTARFADMGFSVRELMAIIGAHITGKQRLVNTAVANSAFDSIVDIWGVRFYSETQSATAAPAMSTYLIMQQYRATTTATGQDYSAAHEKMSLLGIDKNTLTDCSEILPLPIDLKNLAVGTGSGKAPTDPAIDPAKLEAAIQQYKSIWL</sequence>
<evidence type="ECO:0000256" key="8">
    <source>
        <dbReference type="ARBA" id="ARBA00023002"/>
    </source>
</evidence>
<dbReference type="InterPro" id="IPR019794">
    <property type="entry name" value="Peroxidases_AS"/>
</dbReference>
<evidence type="ECO:0000256" key="2">
    <source>
        <dbReference type="ARBA" id="ARBA00022525"/>
    </source>
</evidence>
<keyword evidence="9 12" id="KW-0408">Iron</keyword>
<evidence type="ECO:0000256" key="10">
    <source>
        <dbReference type="ARBA" id="ARBA00023180"/>
    </source>
</evidence>
<evidence type="ECO:0000256" key="12">
    <source>
        <dbReference type="PIRSR" id="PIRSR601621-2"/>
    </source>
</evidence>
<gene>
    <name evidence="16" type="ORF">B0H17DRAFT_1202038</name>
</gene>
<keyword evidence="6" id="KW-0732">Signal</keyword>
<keyword evidence="2" id="KW-0964">Secreted</keyword>
<keyword evidence="10" id="KW-0325">Glycoprotein</keyword>
<keyword evidence="8 13" id="KW-0560">Oxidoreductase</keyword>
<feature type="binding site" evidence="12">
    <location>
        <position position="58"/>
    </location>
    <ligand>
        <name>Ca(2+)</name>
        <dbReference type="ChEBI" id="CHEBI:29108"/>
        <label>1</label>
    </ligand>
</feature>
<dbReference type="EMBL" id="JARKIE010000069">
    <property type="protein sequence ID" value="KAJ7689785.1"/>
    <property type="molecule type" value="Genomic_DNA"/>
</dbReference>
<accession>A0AAD7DHL3</accession>
<comment type="caution">
    <text evidence="16">The sequence shown here is derived from an EMBL/GenBank/DDBJ whole genome shotgun (WGS) entry which is preliminary data.</text>
</comment>
<feature type="binding site" description="axial binding residue" evidence="12">
    <location>
        <position position="143"/>
    </location>
    <ligand>
        <name>heme b</name>
        <dbReference type="ChEBI" id="CHEBI:60344"/>
    </ligand>
    <ligandPart>
        <name>Fe</name>
        <dbReference type="ChEBI" id="CHEBI:18248"/>
    </ligandPart>
</feature>
<dbReference type="Gene3D" id="1.10.520.10">
    <property type="match status" value="1"/>
</dbReference>
<feature type="domain" description="Plant heme peroxidase family profile" evidence="14">
    <location>
        <begin position="5"/>
        <end position="117"/>
    </location>
</feature>
<evidence type="ECO:0000259" key="14">
    <source>
        <dbReference type="Pfam" id="PF00141"/>
    </source>
</evidence>
<dbReference type="InterPro" id="IPR002016">
    <property type="entry name" value="Haem_peroxidase"/>
</dbReference>
<dbReference type="InterPro" id="IPR024589">
    <property type="entry name" value="Ligninase_C"/>
</dbReference>
<dbReference type="Pfam" id="PF00141">
    <property type="entry name" value="peroxidase"/>
    <property type="match status" value="1"/>
</dbReference>
<evidence type="ECO:0000313" key="17">
    <source>
        <dbReference type="Proteomes" id="UP001221757"/>
    </source>
</evidence>
<evidence type="ECO:0000256" key="4">
    <source>
        <dbReference type="ARBA" id="ARBA00022617"/>
    </source>
</evidence>
<comment type="cofactor">
    <cofactor evidence="12 13">
        <name>Ca(2+)</name>
        <dbReference type="ChEBI" id="CHEBI:29108"/>
    </cofactor>
    <text evidence="12 13">Binds 2 calcium ions per subunit.</text>
</comment>
<evidence type="ECO:0000313" key="16">
    <source>
        <dbReference type="EMBL" id="KAJ7689785.1"/>
    </source>
</evidence>
<evidence type="ECO:0000256" key="1">
    <source>
        <dbReference type="ARBA" id="ARBA00006089"/>
    </source>
</evidence>
<dbReference type="SUPFAM" id="SSF48113">
    <property type="entry name" value="Heme-dependent peroxidases"/>
    <property type="match status" value="1"/>
</dbReference>
<name>A0AAD7DHL3_MYCRO</name>
<dbReference type="PRINTS" id="PR00462">
    <property type="entry name" value="LIGNINASE"/>
</dbReference>
<keyword evidence="7 12" id="KW-0106">Calcium</keyword>
<dbReference type="InterPro" id="IPR010255">
    <property type="entry name" value="Haem_peroxidase_sf"/>
</dbReference>
<evidence type="ECO:0000256" key="7">
    <source>
        <dbReference type="ARBA" id="ARBA00022837"/>
    </source>
</evidence>
<dbReference type="GO" id="GO:0020037">
    <property type="term" value="F:heme binding"/>
    <property type="evidence" value="ECO:0007669"/>
    <property type="project" value="UniProtKB-UniRule"/>
</dbReference>
<organism evidence="16 17">
    <name type="scientific">Mycena rosella</name>
    <name type="common">Pink bonnet</name>
    <name type="synonym">Agaricus rosellus</name>
    <dbReference type="NCBI Taxonomy" id="1033263"/>
    <lineage>
        <taxon>Eukaryota</taxon>
        <taxon>Fungi</taxon>
        <taxon>Dikarya</taxon>
        <taxon>Basidiomycota</taxon>
        <taxon>Agaricomycotina</taxon>
        <taxon>Agaricomycetes</taxon>
        <taxon>Agaricomycetidae</taxon>
        <taxon>Agaricales</taxon>
        <taxon>Marasmiineae</taxon>
        <taxon>Mycenaceae</taxon>
        <taxon>Mycena</taxon>
    </lineage>
</organism>
<dbReference type="PROSITE" id="PS00436">
    <property type="entry name" value="PEROXIDASE_2"/>
    <property type="match status" value="1"/>
</dbReference>
<feature type="domain" description="Fungal ligninase C-terminal" evidence="15">
    <location>
        <begin position="202"/>
        <end position="237"/>
    </location>
</feature>
<dbReference type="InterPro" id="IPR001621">
    <property type="entry name" value="Ligninase"/>
</dbReference>
<evidence type="ECO:0000256" key="9">
    <source>
        <dbReference type="ARBA" id="ARBA00023004"/>
    </source>
</evidence>
<dbReference type="GO" id="GO:0046872">
    <property type="term" value="F:metal ion binding"/>
    <property type="evidence" value="ECO:0007669"/>
    <property type="project" value="UniProtKB-UniRule"/>
</dbReference>
<comment type="similarity">
    <text evidence="1 13">Belongs to the peroxidase family. Ligninase subfamily.</text>
</comment>